<name>A0A6A2X4U2_HIBSY</name>
<feature type="coiled-coil region" evidence="4">
    <location>
        <begin position="112"/>
        <end position="160"/>
    </location>
</feature>
<dbReference type="GO" id="GO:0004842">
    <property type="term" value="F:ubiquitin-protein transferase activity"/>
    <property type="evidence" value="ECO:0007669"/>
    <property type="project" value="TreeGrafter"/>
</dbReference>
<evidence type="ECO:0000256" key="4">
    <source>
        <dbReference type="SAM" id="Coils"/>
    </source>
</evidence>
<dbReference type="GO" id="GO:0008270">
    <property type="term" value="F:zinc ion binding"/>
    <property type="evidence" value="ECO:0007669"/>
    <property type="project" value="UniProtKB-KW"/>
</dbReference>
<comment type="caution">
    <text evidence="5">The sequence shown here is derived from an EMBL/GenBank/DDBJ whole genome shotgun (WGS) entry which is preliminary data.</text>
</comment>
<organism evidence="5 6">
    <name type="scientific">Hibiscus syriacus</name>
    <name type="common">Rose of Sharon</name>
    <dbReference type="NCBI Taxonomy" id="106335"/>
    <lineage>
        <taxon>Eukaryota</taxon>
        <taxon>Viridiplantae</taxon>
        <taxon>Streptophyta</taxon>
        <taxon>Embryophyta</taxon>
        <taxon>Tracheophyta</taxon>
        <taxon>Spermatophyta</taxon>
        <taxon>Magnoliopsida</taxon>
        <taxon>eudicotyledons</taxon>
        <taxon>Gunneridae</taxon>
        <taxon>Pentapetalae</taxon>
        <taxon>rosids</taxon>
        <taxon>malvids</taxon>
        <taxon>Malvales</taxon>
        <taxon>Malvaceae</taxon>
        <taxon>Malvoideae</taxon>
        <taxon>Hibiscus</taxon>
    </lineage>
</organism>
<dbReference type="Gene3D" id="3.30.450.70">
    <property type="match status" value="1"/>
</dbReference>
<dbReference type="AlphaFoldDB" id="A0A6A2X4U2"/>
<dbReference type="Pfam" id="PF04628">
    <property type="entry name" value="Sedlin_N"/>
    <property type="match status" value="1"/>
</dbReference>
<protein>
    <submittedName>
        <fullName evidence="5">Uncharacterized protein</fullName>
    </submittedName>
</protein>
<dbReference type="GO" id="GO:0006888">
    <property type="term" value="P:endoplasmic reticulum to Golgi vesicle-mediated transport"/>
    <property type="evidence" value="ECO:0007669"/>
    <property type="project" value="InterPro"/>
</dbReference>
<dbReference type="EMBL" id="VEPZ02001516">
    <property type="protein sequence ID" value="KAE8669941.1"/>
    <property type="molecule type" value="Genomic_DNA"/>
</dbReference>
<reference evidence="5" key="1">
    <citation type="submission" date="2019-09" db="EMBL/GenBank/DDBJ databases">
        <title>Draft genome information of white flower Hibiscus syriacus.</title>
        <authorList>
            <person name="Kim Y.-M."/>
        </authorList>
    </citation>
    <scope>NUCLEOTIDE SEQUENCE [LARGE SCALE GENOMIC DNA]</scope>
    <source>
        <strain evidence="5">YM2019G1</strain>
    </source>
</reference>
<dbReference type="GO" id="GO:0005737">
    <property type="term" value="C:cytoplasm"/>
    <property type="evidence" value="ECO:0007669"/>
    <property type="project" value="GOC"/>
</dbReference>
<sequence length="276" mass="31141">MAIQAQLYSDNIGFPLCCSLDGNGNGGFNQFCFGNQQLQQQQQQQQQLQIQQPGNQSFCFEESDESIDQFINSQNERLRFLLQEQRKRQVSLMAEKLESKATLLFNHKEAELAKAANRTMELQNLLNRLEMENQALRRVAQENEAIVVSLKNTLEQLQQDQAGCCFNDDAESCCGETEEENDNGGFVETKKKTLMVCKCCDSRSSYGYLTNTKVKFILVKTDLDVRDADVRNEVPRSAYVDAVWNPFHVPSKKNASRTFSDGVSTIVKSFGLSSAA</sequence>
<dbReference type="InterPro" id="IPR011012">
    <property type="entry name" value="Longin-like_dom_sf"/>
</dbReference>
<evidence type="ECO:0000256" key="2">
    <source>
        <dbReference type="ARBA" id="ARBA00022771"/>
    </source>
</evidence>
<keyword evidence="3" id="KW-0862">Zinc</keyword>
<dbReference type="SUPFAM" id="SSF64356">
    <property type="entry name" value="SNARE-like"/>
    <property type="match status" value="1"/>
</dbReference>
<dbReference type="InterPro" id="IPR006722">
    <property type="entry name" value="Sedlin"/>
</dbReference>
<evidence type="ECO:0000256" key="1">
    <source>
        <dbReference type="ARBA" id="ARBA00022723"/>
    </source>
</evidence>
<evidence type="ECO:0000313" key="5">
    <source>
        <dbReference type="EMBL" id="KAE8669941.1"/>
    </source>
</evidence>
<keyword evidence="6" id="KW-1185">Reference proteome</keyword>
<keyword evidence="1" id="KW-0479">Metal-binding</keyword>
<dbReference type="PANTHER" id="PTHR42647">
    <property type="entry name" value="SBP (S-RIBONUCLEASE BINDING PROTEIN) FAMILY PROTEIN"/>
    <property type="match status" value="1"/>
</dbReference>
<dbReference type="Proteomes" id="UP000436088">
    <property type="component" value="Unassembled WGS sequence"/>
</dbReference>
<evidence type="ECO:0000256" key="3">
    <source>
        <dbReference type="ARBA" id="ARBA00022833"/>
    </source>
</evidence>
<dbReference type="PANTHER" id="PTHR42647:SF6">
    <property type="entry name" value="RING-TYPE DOMAIN-CONTAINING PROTEIN"/>
    <property type="match status" value="1"/>
</dbReference>
<keyword evidence="2" id="KW-0863">Zinc-finger</keyword>
<proteinExistence type="predicted"/>
<keyword evidence="4" id="KW-0175">Coiled coil</keyword>
<gene>
    <name evidence="5" type="ORF">F3Y22_tig00112206pilonHSYRG00016</name>
</gene>
<evidence type="ECO:0000313" key="6">
    <source>
        <dbReference type="Proteomes" id="UP000436088"/>
    </source>
</evidence>
<accession>A0A6A2X4U2</accession>